<name>A0AAV9VJZ7_9PEZI</name>
<feature type="compositionally biased region" description="Basic and acidic residues" evidence="1">
    <location>
        <begin position="120"/>
        <end position="131"/>
    </location>
</feature>
<protein>
    <submittedName>
        <fullName evidence="2">Uncharacterized protein</fullName>
    </submittedName>
</protein>
<evidence type="ECO:0000313" key="3">
    <source>
        <dbReference type="Proteomes" id="UP001373714"/>
    </source>
</evidence>
<keyword evidence="3" id="KW-1185">Reference proteome</keyword>
<feature type="compositionally biased region" description="Polar residues" evidence="1">
    <location>
        <begin position="1"/>
        <end position="12"/>
    </location>
</feature>
<feature type="region of interest" description="Disordered" evidence="1">
    <location>
        <begin position="1"/>
        <end position="192"/>
    </location>
</feature>
<sequence>MDSYNPIQSNRYGSALGQPTFLLPSPSHESLPSLWEVDSDADQDNPSEISLRSARRRPDFSHDVDKDGENSKKSSIRQLPSEHSLADLEELGSPSRMHTTERDLERKTSKKSFRLGKAKRGGEGDRDSEKQRRGKKPKSPLWQTLRRKVSFKPHKHRERDSHKPRSKHGFSVSSDPVSFHDEPIEVDSKGRVRTSQHMTAEVKFHFWRDKYEGEGRLERFLKLIHKKRFRKLLKTAVDLQAASLSSLRSHSRRRRDPY</sequence>
<dbReference type="EMBL" id="JAVHNS010000003">
    <property type="protein sequence ID" value="KAK6360070.1"/>
    <property type="molecule type" value="Genomic_DNA"/>
</dbReference>
<evidence type="ECO:0000256" key="1">
    <source>
        <dbReference type="SAM" id="MobiDB-lite"/>
    </source>
</evidence>
<feature type="compositionally biased region" description="Basic residues" evidence="1">
    <location>
        <begin position="145"/>
        <end position="157"/>
    </location>
</feature>
<reference evidence="2 3" key="1">
    <citation type="submission" date="2019-10" db="EMBL/GenBank/DDBJ databases">
        <authorList>
            <person name="Palmer J.M."/>
        </authorList>
    </citation>
    <scope>NUCLEOTIDE SEQUENCE [LARGE SCALE GENOMIC DNA]</scope>
    <source>
        <strain evidence="2 3">TWF730</strain>
    </source>
</reference>
<gene>
    <name evidence="2" type="ORF">TWF730_006224</name>
</gene>
<feature type="compositionally biased region" description="Basic and acidic residues" evidence="1">
    <location>
        <begin position="56"/>
        <end position="72"/>
    </location>
</feature>
<evidence type="ECO:0000313" key="2">
    <source>
        <dbReference type="EMBL" id="KAK6360070.1"/>
    </source>
</evidence>
<comment type="caution">
    <text evidence="2">The sequence shown here is derived from an EMBL/GenBank/DDBJ whole genome shotgun (WGS) entry which is preliminary data.</text>
</comment>
<feature type="compositionally biased region" description="Basic and acidic residues" evidence="1">
    <location>
        <begin position="98"/>
        <end position="107"/>
    </location>
</feature>
<proteinExistence type="predicted"/>
<feature type="compositionally biased region" description="Low complexity" evidence="1">
    <location>
        <begin position="22"/>
        <end position="34"/>
    </location>
</feature>
<dbReference type="AlphaFoldDB" id="A0AAV9VJZ7"/>
<feature type="compositionally biased region" description="Basic residues" evidence="1">
    <location>
        <begin position="108"/>
        <end position="119"/>
    </location>
</feature>
<feature type="compositionally biased region" description="Basic and acidic residues" evidence="1">
    <location>
        <begin position="178"/>
        <end position="190"/>
    </location>
</feature>
<dbReference type="Proteomes" id="UP001373714">
    <property type="component" value="Unassembled WGS sequence"/>
</dbReference>
<accession>A0AAV9VJZ7</accession>
<organism evidence="2 3">
    <name type="scientific">Orbilia blumenaviensis</name>
    <dbReference type="NCBI Taxonomy" id="1796055"/>
    <lineage>
        <taxon>Eukaryota</taxon>
        <taxon>Fungi</taxon>
        <taxon>Dikarya</taxon>
        <taxon>Ascomycota</taxon>
        <taxon>Pezizomycotina</taxon>
        <taxon>Orbiliomycetes</taxon>
        <taxon>Orbiliales</taxon>
        <taxon>Orbiliaceae</taxon>
        <taxon>Orbilia</taxon>
    </lineage>
</organism>